<dbReference type="PANTHER" id="PTHR43124">
    <property type="entry name" value="PURINE EFFLUX PUMP PBUE"/>
    <property type="match status" value="1"/>
</dbReference>
<dbReference type="PANTHER" id="PTHR43124:SF3">
    <property type="entry name" value="CHLORAMPHENICOL EFFLUX PUMP RV0191"/>
    <property type="match status" value="1"/>
</dbReference>
<feature type="domain" description="Major facilitator superfamily (MFS) profile" evidence="7">
    <location>
        <begin position="1"/>
        <end position="390"/>
    </location>
</feature>
<dbReference type="GO" id="GO:0022857">
    <property type="term" value="F:transmembrane transporter activity"/>
    <property type="evidence" value="ECO:0007669"/>
    <property type="project" value="InterPro"/>
</dbReference>
<feature type="transmembrane region" description="Helical" evidence="6">
    <location>
        <begin position="363"/>
        <end position="381"/>
    </location>
</feature>
<dbReference type="CDD" id="cd17324">
    <property type="entry name" value="MFS_NepI_like"/>
    <property type="match status" value="1"/>
</dbReference>
<evidence type="ECO:0000256" key="1">
    <source>
        <dbReference type="ARBA" id="ARBA00004651"/>
    </source>
</evidence>
<dbReference type="Proteomes" id="UP000190669">
    <property type="component" value="Unassembled WGS sequence"/>
</dbReference>
<feature type="transmembrane region" description="Helical" evidence="6">
    <location>
        <begin position="165"/>
        <end position="187"/>
    </location>
</feature>
<keyword evidence="10" id="KW-1185">Reference proteome</keyword>
<keyword evidence="3 6" id="KW-0812">Transmembrane</keyword>
<evidence type="ECO:0000313" key="9">
    <source>
        <dbReference type="EMBL" id="SQA90209.1"/>
    </source>
</evidence>
<dbReference type="InterPro" id="IPR036259">
    <property type="entry name" value="MFS_trans_sf"/>
</dbReference>
<feature type="transmembrane region" description="Helical" evidence="6">
    <location>
        <begin position="12"/>
        <end position="36"/>
    </location>
</feature>
<keyword evidence="5 6" id="KW-0472">Membrane</keyword>
<feature type="transmembrane region" description="Helical" evidence="6">
    <location>
        <begin position="246"/>
        <end position="264"/>
    </location>
</feature>
<dbReference type="EMBL" id="FUZE01000016">
    <property type="protein sequence ID" value="SKB95523.1"/>
    <property type="molecule type" value="Genomic_DNA"/>
</dbReference>
<reference evidence="9 11" key="2">
    <citation type="submission" date="2018-06" db="EMBL/GenBank/DDBJ databases">
        <authorList>
            <consortium name="Pathogen Informatics"/>
            <person name="Doyle S."/>
        </authorList>
    </citation>
    <scope>NUCLEOTIDE SEQUENCE [LARGE SCALE GENOMIC DNA]</scope>
    <source>
        <strain evidence="9 11">NCTC11212</strain>
    </source>
</reference>
<feature type="transmembrane region" description="Helical" evidence="6">
    <location>
        <begin position="340"/>
        <end position="357"/>
    </location>
</feature>
<accession>A0AAX2ILA2</accession>
<evidence type="ECO:0000256" key="6">
    <source>
        <dbReference type="SAM" id="Phobius"/>
    </source>
</evidence>
<evidence type="ECO:0000313" key="11">
    <source>
        <dbReference type="Proteomes" id="UP000251937"/>
    </source>
</evidence>
<keyword evidence="2" id="KW-1003">Cell membrane</keyword>
<evidence type="ECO:0000256" key="3">
    <source>
        <dbReference type="ARBA" id="ARBA00022692"/>
    </source>
</evidence>
<feature type="transmembrane region" description="Helical" evidence="6">
    <location>
        <begin position="138"/>
        <end position="159"/>
    </location>
</feature>
<dbReference type="Gene3D" id="1.20.1250.20">
    <property type="entry name" value="MFS general substrate transporter like domains"/>
    <property type="match status" value="2"/>
</dbReference>
<keyword evidence="4 6" id="KW-1133">Transmembrane helix</keyword>
<sequence>MDSKNREIGIKKIAYAGCLGAVSIISTEFGIIGVLPQVASHYNIGIDSAGLLLSAFALTIFLIGPFLVLLTSGIDRKKMMLWAILLFLLSNIISSFAPPFWLLVLFRIFPAILQPVFFSAAVGTIIRTASKAEQHKLMGIVIGGIALAQVTVIPLTTYMSSLYGWQVSFVIQGIISLIALAGIFIFIPTMPVKEKLSYGSQLLILKKPRFIISIVFNVLLISAWFSTYSYFADYLGKVKMMSGQQVSYMLLLFGVAGVVANWLAGRLLSKNVVRTTAFFLAGSIVLPVILQFSGENFYFQIIVIGFWGIMYGPAFLTAISYMIDAAPEAPEFANSLQSSFGNLGVSTGTIVGGWFIANVGISSIPWVGAVFGILAVLTMVLREVSDKRVKSKTVSIN</sequence>
<feature type="transmembrane region" description="Helical" evidence="6">
    <location>
        <begin position="48"/>
        <end position="69"/>
    </location>
</feature>
<proteinExistence type="predicted"/>
<feature type="transmembrane region" description="Helical" evidence="6">
    <location>
        <begin position="81"/>
        <end position="102"/>
    </location>
</feature>
<dbReference type="GO" id="GO:0005886">
    <property type="term" value="C:plasma membrane"/>
    <property type="evidence" value="ECO:0007669"/>
    <property type="project" value="UniProtKB-SubCell"/>
</dbReference>
<feature type="transmembrane region" description="Helical" evidence="6">
    <location>
        <begin position="271"/>
        <end position="292"/>
    </location>
</feature>
<organism evidence="9 11">
    <name type="scientific">Chryseobacterium balustinum</name>
    <dbReference type="NCBI Taxonomy" id="246"/>
    <lineage>
        <taxon>Bacteria</taxon>
        <taxon>Pseudomonadati</taxon>
        <taxon>Bacteroidota</taxon>
        <taxon>Flavobacteriia</taxon>
        <taxon>Flavobacteriales</taxon>
        <taxon>Weeksellaceae</taxon>
        <taxon>Chryseobacterium group</taxon>
        <taxon>Chryseobacterium</taxon>
    </lineage>
</organism>
<feature type="transmembrane region" description="Helical" evidence="6">
    <location>
        <begin position="108"/>
        <end position="126"/>
    </location>
</feature>
<dbReference type="InterPro" id="IPR011701">
    <property type="entry name" value="MFS"/>
</dbReference>
<evidence type="ECO:0000259" key="7">
    <source>
        <dbReference type="PROSITE" id="PS50850"/>
    </source>
</evidence>
<dbReference type="AlphaFoldDB" id="A0AAX2ILA2"/>
<protein>
    <submittedName>
        <fullName evidence="8">Predicted arabinose efflux permease, MFS family</fullName>
    </submittedName>
    <submittedName>
        <fullName evidence="9">Purine efflux pump PbuE</fullName>
    </submittedName>
</protein>
<comment type="subcellular location">
    <subcellularLocation>
        <location evidence="1">Cell membrane</location>
        <topology evidence="1">Multi-pass membrane protein</topology>
    </subcellularLocation>
</comment>
<feature type="transmembrane region" description="Helical" evidence="6">
    <location>
        <begin position="298"/>
        <end position="319"/>
    </location>
</feature>
<dbReference type="EMBL" id="UAVR01000011">
    <property type="protein sequence ID" value="SQA90209.1"/>
    <property type="molecule type" value="Genomic_DNA"/>
</dbReference>
<dbReference type="SUPFAM" id="SSF103473">
    <property type="entry name" value="MFS general substrate transporter"/>
    <property type="match status" value="1"/>
</dbReference>
<name>A0AAX2ILA2_9FLAO</name>
<dbReference type="Pfam" id="PF07690">
    <property type="entry name" value="MFS_1"/>
    <property type="match status" value="1"/>
</dbReference>
<evidence type="ECO:0000313" key="8">
    <source>
        <dbReference type="EMBL" id="SKB95523.1"/>
    </source>
</evidence>
<dbReference type="InterPro" id="IPR050189">
    <property type="entry name" value="MFS_Efflux_Transporters"/>
</dbReference>
<dbReference type="Proteomes" id="UP000251937">
    <property type="component" value="Unassembled WGS sequence"/>
</dbReference>
<feature type="transmembrane region" description="Helical" evidence="6">
    <location>
        <begin position="208"/>
        <end position="226"/>
    </location>
</feature>
<evidence type="ECO:0000313" key="10">
    <source>
        <dbReference type="Proteomes" id="UP000190669"/>
    </source>
</evidence>
<gene>
    <name evidence="9" type="primary">pbuE_1</name>
    <name evidence="9" type="ORF">NCTC11212_02421</name>
    <name evidence="8" type="ORF">SAMN05421800_11664</name>
</gene>
<reference evidence="8 10" key="1">
    <citation type="submission" date="2017-02" db="EMBL/GenBank/DDBJ databases">
        <authorList>
            <person name="Varghese N."/>
            <person name="Submissions S."/>
        </authorList>
    </citation>
    <scope>NUCLEOTIDE SEQUENCE [LARGE SCALE GENOMIC DNA]</scope>
    <source>
        <strain evidence="8 10">DSM 16775</strain>
    </source>
</reference>
<evidence type="ECO:0000256" key="5">
    <source>
        <dbReference type="ARBA" id="ARBA00023136"/>
    </source>
</evidence>
<evidence type="ECO:0000256" key="4">
    <source>
        <dbReference type="ARBA" id="ARBA00022989"/>
    </source>
</evidence>
<comment type="caution">
    <text evidence="9">The sequence shown here is derived from an EMBL/GenBank/DDBJ whole genome shotgun (WGS) entry which is preliminary data.</text>
</comment>
<dbReference type="InterPro" id="IPR020846">
    <property type="entry name" value="MFS_dom"/>
</dbReference>
<evidence type="ECO:0000256" key="2">
    <source>
        <dbReference type="ARBA" id="ARBA00022475"/>
    </source>
</evidence>
<dbReference type="PROSITE" id="PS50850">
    <property type="entry name" value="MFS"/>
    <property type="match status" value="1"/>
</dbReference>